<dbReference type="EMBL" id="CAUJNA010003819">
    <property type="protein sequence ID" value="CAJ1410490.1"/>
    <property type="molecule type" value="Genomic_DNA"/>
</dbReference>
<name>A0AA36JRL0_9DINO</name>
<feature type="region of interest" description="Disordered" evidence="1">
    <location>
        <begin position="40"/>
        <end position="59"/>
    </location>
</feature>
<comment type="caution">
    <text evidence="2">The sequence shown here is derived from an EMBL/GenBank/DDBJ whole genome shotgun (WGS) entry which is preliminary data.</text>
</comment>
<evidence type="ECO:0000256" key="1">
    <source>
        <dbReference type="SAM" id="MobiDB-lite"/>
    </source>
</evidence>
<protein>
    <submittedName>
        <fullName evidence="2">Uncharacterized protein</fullName>
    </submittedName>
</protein>
<evidence type="ECO:0000313" key="3">
    <source>
        <dbReference type="Proteomes" id="UP001178507"/>
    </source>
</evidence>
<reference evidence="2" key="1">
    <citation type="submission" date="2023-08" db="EMBL/GenBank/DDBJ databases">
        <authorList>
            <person name="Chen Y."/>
            <person name="Shah S."/>
            <person name="Dougan E. K."/>
            <person name="Thang M."/>
            <person name="Chan C."/>
        </authorList>
    </citation>
    <scope>NUCLEOTIDE SEQUENCE</scope>
</reference>
<dbReference type="AlphaFoldDB" id="A0AA36JRL0"/>
<dbReference type="Proteomes" id="UP001178507">
    <property type="component" value="Unassembled WGS sequence"/>
</dbReference>
<sequence length="59" mass="6421">MGALLRRLAKPASPGPRACQRLETWKAEKLAAAQGECTFQPDLSRSSSPRPCVEIPDLD</sequence>
<gene>
    <name evidence="2" type="ORF">EVOR1521_LOCUS31305</name>
</gene>
<accession>A0AA36JRL0</accession>
<proteinExistence type="predicted"/>
<keyword evidence="3" id="KW-1185">Reference proteome</keyword>
<organism evidence="2 3">
    <name type="scientific">Effrenium voratum</name>
    <dbReference type="NCBI Taxonomy" id="2562239"/>
    <lineage>
        <taxon>Eukaryota</taxon>
        <taxon>Sar</taxon>
        <taxon>Alveolata</taxon>
        <taxon>Dinophyceae</taxon>
        <taxon>Suessiales</taxon>
        <taxon>Symbiodiniaceae</taxon>
        <taxon>Effrenium</taxon>
    </lineage>
</organism>
<evidence type="ECO:0000313" key="2">
    <source>
        <dbReference type="EMBL" id="CAJ1410490.1"/>
    </source>
</evidence>